<dbReference type="GO" id="GO:0008270">
    <property type="term" value="F:zinc ion binding"/>
    <property type="evidence" value="ECO:0007669"/>
    <property type="project" value="UniProtKB-UniRule"/>
</dbReference>
<evidence type="ECO:0000256" key="2">
    <source>
        <dbReference type="ARBA" id="ARBA00009779"/>
    </source>
</evidence>
<dbReference type="PANTHER" id="PTHR43221:SF1">
    <property type="entry name" value="PROTEASE HTPX"/>
    <property type="match status" value="1"/>
</dbReference>
<sequence length="291" mass="30684">MKRVVLFLVTNLAVMLVLGLVSSLLGVDQFLTANGLNLGMLLAFAAVIGFGGAFISLLMSKTMAKWSTGARVIESPASSTEVWLVDTVARLAERAGLPMPEVAIYDGEPNAFATGATKNNSLVAVSTGLLQGMTREEVEAVLAHEVAHIANGDMVTLTLIQGVVNTFVVFLSRVVGYLVDSFLRRGSSESSGPGIGYMVASMVSQVIFGVLASIVVAWFSRQREFRADAGAAQLMRSPVPMQNALRRLGGLHTEPLPQSMAASGIAGGQGWMALLATHPPLEDRIAALNKA</sequence>
<evidence type="ECO:0000256" key="9">
    <source>
        <dbReference type="ARBA" id="ARBA00022989"/>
    </source>
</evidence>
<dbReference type="Proteomes" id="UP000808146">
    <property type="component" value="Unassembled WGS sequence"/>
</dbReference>
<evidence type="ECO:0000256" key="10">
    <source>
        <dbReference type="ARBA" id="ARBA00023049"/>
    </source>
</evidence>
<dbReference type="PANTHER" id="PTHR43221">
    <property type="entry name" value="PROTEASE HTPX"/>
    <property type="match status" value="1"/>
</dbReference>
<reference evidence="14" key="1">
    <citation type="submission" date="2020-10" db="EMBL/GenBank/DDBJ databases">
        <title>Connecting structure to function with the recovery of over 1000 high-quality activated sludge metagenome-assembled genomes encoding full-length rRNA genes using long-read sequencing.</title>
        <authorList>
            <person name="Singleton C.M."/>
            <person name="Petriglieri F."/>
            <person name="Kristensen J.M."/>
            <person name="Kirkegaard R.H."/>
            <person name="Michaelsen T.Y."/>
            <person name="Andersen M.H."/>
            <person name="Karst S.M."/>
            <person name="Dueholm M.S."/>
            <person name="Nielsen P.H."/>
            <person name="Albertsen M."/>
        </authorList>
    </citation>
    <scope>NUCLEOTIDE SEQUENCE</scope>
    <source>
        <strain evidence="14">OdNE_18-Q3-R46-58_BAT3C.305</strain>
    </source>
</reference>
<comment type="similarity">
    <text evidence="2 12">Belongs to the peptidase M48B family.</text>
</comment>
<evidence type="ECO:0000256" key="12">
    <source>
        <dbReference type="HAMAP-Rule" id="MF_00188"/>
    </source>
</evidence>
<feature type="transmembrane region" description="Helical" evidence="12">
    <location>
        <begin position="195"/>
        <end position="219"/>
    </location>
</feature>
<accession>A0A9D7LK27</accession>
<protein>
    <recommendedName>
        <fullName evidence="12">Protease HtpX homolog</fullName>
        <ecNumber evidence="12">3.4.24.-</ecNumber>
    </recommendedName>
</protein>
<keyword evidence="9 12" id="KW-1133">Transmembrane helix</keyword>
<dbReference type="EC" id="3.4.24.-" evidence="12"/>
<evidence type="ECO:0000259" key="13">
    <source>
        <dbReference type="Pfam" id="PF01435"/>
    </source>
</evidence>
<keyword evidence="7 12" id="KW-0378">Hydrolase</keyword>
<feature type="binding site" evidence="12">
    <location>
        <position position="144"/>
    </location>
    <ligand>
        <name>Zn(2+)</name>
        <dbReference type="ChEBI" id="CHEBI:29105"/>
        <note>catalytic</note>
    </ligand>
</feature>
<dbReference type="InterPro" id="IPR022919">
    <property type="entry name" value="Pept_M48_protease_HtpX"/>
</dbReference>
<comment type="subcellular location">
    <subcellularLocation>
        <location evidence="1 12">Cell membrane</location>
        <topology evidence="1 12">Multi-pass membrane protein</topology>
    </subcellularLocation>
</comment>
<proteinExistence type="inferred from homology"/>
<dbReference type="Gene3D" id="3.30.2010.10">
    <property type="entry name" value="Metalloproteases ('zincins'), catalytic domain"/>
    <property type="match status" value="1"/>
</dbReference>
<dbReference type="GO" id="GO:0004222">
    <property type="term" value="F:metalloendopeptidase activity"/>
    <property type="evidence" value="ECO:0007669"/>
    <property type="project" value="UniProtKB-UniRule"/>
</dbReference>
<evidence type="ECO:0000313" key="14">
    <source>
        <dbReference type="EMBL" id="MBK8889297.1"/>
    </source>
</evidence>
<dbReference type="Pfam" id="PF01435">
    <property type="entry name" value="Peptidase_M48"/>
    <property type="match status" value="1"/>
</dbReference>
<dbReference type="InterPro" id="IPR050083">
    <property type="entry name" value="HtpX_protease"/>
</dbReference>
<keyword evidence="4 12" id="KW-0645">Protease</keyword>
<feature type="transmembrane region" description="Helical" evidence="12">
    <location>
        <begin position="154"/>
        <end position="175"/>
    </location>
</feature>
<comment type="cofactor">
    <cofactor evidence="12">
        <name>Zn(2+)</name>
        <dbReference type="ChEBI" id="CHEBI:29105"/>
    </cofactor>
    <text evidence="12">Binds 1 zinc ion per subunit.</text>
</comment>
<feature type="transmembrane region" description="Helical" evidence="12">
    <location>
        <begin position="36"/>
        <end position="58"/>
    </location>
</feature>
<evidence type="ECO:0000256" key="11">
    <source>
        <dbReference type="ARBA" id="ARBA00023136"/>
    </source>
</evidence>
<keyword evidence="11 12" id="KW-0472">Membrane</keyword>
<organism evidence="14 15">
    <name type="scientific">Candidatus Dechloromonas phosphorivorans</name>
    <dbReference type="NCBI Taxonomy" id="2899244"/>
    <lineage>
        <taxon>Bacteria</taxon>
        <taxon>Pseudomonadati</taxon>
        <taxon>Pseudomonadota</taxon>
        <taxon>Betaproteobacteria</taxon>
        <taxon>Rhodocyclales</taxon>
        <taxon>Azonexaceae</taxon>
        <taxon>Dechloromonas</taxon>
    </lineage>
</organism>
<keyword evidence="3 12" id="KW-1003">Cell membrane</keyword>
<feature type="domain" description="Peptidase M48" evidence="13">
    <location>
        <begin position="80"/>
        <end position="290"/>
    </location>
</feature>
<evidence type="ECO:0000256" key="8">
    <source>
        <dbReference type="ARBA" id="ARBA00022833"/>
    </source>
</evidence>
<dbReference type="HAMAP" id="MF_00188">
    <property type="entry name" value="Pept_M48_protease_HtpX"/>
    <property type="match status" value="1"/>
</dbReference>
<evidence type="ECO:0000256" key="5">
    <source>
        <dbReference type="ARBA" id="ARBA00022692"/>
    </source>
</evidence>
<dbReference type="CDD" id="cd07335">
    <property type="entry name" value="M48B_HtpX_like"/>
    <property type="match status" value="1"/>
</dbReference>
<dbReference type="NCBIfam" id="NF003965">
    <property type="entry name" value="PRK05457.1"/>
    <property type="match status" value="1"/>
</dbReference>
<dbReference type="AlphaFoldDB" id="A0A9D7LK27"/>
<gene>
    <name evidence="12 14" type="primary">htpX</name>
    <name evidence="14" type="ORF">IPN75_02380</name>
</gene>
<dbReference type="GO" id="GO:0005886">
    <property type="term" value="C:plasma membrane"/>
    <property type="evidence" value="ECO:0007669"/>
    <property type="project" value="UniProtKB-SubCell"/>
</dbReference>
<feature type="binding site" evidence="12">
    <location>
        <position position="224"/>
    </location>
    <ligand>
        <name>Zn(2+)</name>
        <dbReference type="ChEBI" id="CHEBI:29105"/>
        <note>catalytic</note>
    </ligand>
</feature>
<dbReference type="GO" id="GO:0006508">
    <property type="term" value="P:proteolysis"/>
    <property type="evidence" value="ECO:0007669"/>
    <property type="project" value="UniProtKB-KW"/>
</dbReference>
<keyword evidence="6 12" id="KW-0479">Metal-binding</keyword>
<dbReference type="InterPro" id="IPR001915">
    <property type="entry name" value="Peptidase_M48"/>
</dbReference>
<evidence type="ECO:0000256" key="7">
    <source>
        <dbReference type="ARBA" id="ARBA00022801"/>
    </source>
</evidence>
<evidence type="ECO:0000256" key="1">
    <source>
        <dbReference type="ARBA" id="ARBA00004651"/>
    </source>
</evidence>
<evidence type="ECO:0000256" key="6">
    <source>
        <dbReference type="ARBA" id="ARBA00022723"/>
    </source>
</evidence>
<keyword evidence="8 12" id="KW-0862">Zinc</keyword>
<comment type="caution">
    <text evidence="14">The sequence shown here is derived from an EMBL/GenBank/DDBJ whole genome shotgun (WGS) entry which is preliminary data.</text>
</comment>
<keyword evidence="10 12" id="KW-0482">Metalloprotease</keyword>
<keyword evidence="5 12" id="KW-0812">Transmembrane</keyword>
<evidence type="ECO:0000256" key="4">
    <source>
        <dbReference type="ARBA" id="ARBA00022670"/>
    </source>
</evidence>
<name>A0A9D7LK27_9RHOO</name>
<dbReference type="EMBL" id="JADKBR010000001">
    <property type="protein sequence ID" value="MBK8889297.1"/>
    <property type="molecule type" value="Genomic_DNA"/>
</dbReference>
<evidence type="ECO:0000313" key="15">
    <source>
        <dbReference type="Proteomes" id="UP000808146"/>
    </source>
</evidence>
<feature type="binding site" evidence="12">
    <location>
        <position position="148"/>
    </location>
    <ligand>
        <name>Zn(2+)</name>
        <dbReference type="ChEBI" id="CHEBI:29105"/>
        <note>catalytic</note>
    </ligand>
</feature>
<feature type="active site" evidence="12">
    <location>
        <position position="145"/>
    </location>
</feature>
<evidence type="ECO:0000256" key="3">
    <source>
        <dbReference type="ARBA" id="ARBA00022475"/>
    </source>
</evidence>